<proteinExistence type="predicted"/>
<dbReference type="Gene3D" id="3.10.450.50">
    <property type="match status" value="1"/>
</dbReference>
<dbReference type="GO" id="GO:0016853">
    <property type="term" value="F:isomerase activity"/>
    <property type="evidence" value="ECO:0007669"/>
    <property type="project" value="UniProtKB-KW"/>
</dbReference>
<accession>A0A7W7CCI8</accession>
<organism evidence="1 2">
    <name type="scientific">Crossiella cryophila</name>
    <dbReference type="NCBI Taxonomy" id="43355"/>
    <lineage>
        <taxon>Bacteria</taxon>
        <taxon>Bacillati</taxon>
        <taxon>Actinomycetota</taxon>
        <taxon>Actinomycetes</taxon>
        <taxon>Pseudonocardiales</taxon>
        <taxon>Pseudonocardiaceae</taxon>
        <taxon>Crossiella</taxon>
    </lineage>
</organism>
<dbReference type="AlphaFoldDB" id="A0A7W7CCI8"/>
<reference evidence="1 2" key="1">
    <citation type="submission" date="2020-08" db="EMBL/GenBank/DDBJ databases">
        <title>Sequencing the genomes of 1000 actinobacteria strains.</title>
        <authorList>
            <person name="Klenk H.-P."/>
        </authorList>
    </citation>
    <scope>NUCLEOTIDE SEQUENCE [LARGE SCALE GENOMIC DNA]</scope>
    <source>
        <strain evidence="1 2">DSM 44230</strain>
    </source>
</reference>
<gene>
    <name evidence="1" type="ORF">HNR67_004630</name>
</gene>
<protein>
    <submittedName>
        <fullName evidence="1">Ketosteroid isomerase-like protein</fullName>
    </submittedName>
</protein>
<keyword evidence="1" id="KW-0413">Isomerase</keyword>
<evidence type="ECO:0000313" key="2">
    <source>
        <dbReference type="Proteomes" id="UP000533598"/>
    </source>
</evidence>
<dbReference type="EMBL" id="JACHMH010000001">
    <property type="protein sequence ID" value="MBB4678512.1"/>
    <property type="molecule type" value="Genomic_DNA"/>
</dbReference>
<sequence>MATTDTADYTALDPFFGVIQRGLDGLADGAHFFDLFAADAVTEYVVTIPGYPRRVDSRAALMALYAGYGDGIRLHWAGDLAVHQDREAGVVVLEYGVAGKIVATGADYANRFVSIITIRDRKITHWRDYLDSYAAMRAVGNGAPAPE</sequence>
<dbReference type="RefSeq" id="WP_185004336.1">
    <property type="nucleotide sequence ID" value="NZ_BAAAUI010000036.1"/>
</dbReference>
<name>A0A7W7CCI8_9PSEU</name>
<evidence type="ECO:0000313" key="1">
    <source>
        <dbReference type="EMBL" id="MBB4678512.1"/>
    </source>
</evidence>
<dbReference type="Proteomes" id="UP000533598">
    <property type="component" value="Unassembled WGS sequence"/>
</dbReference>
<dbReference type="SUPFAM" id="SSF54427">
    <property type="entry name" value="NTF2-like"/>
    <property type="match status" value="1"/>
</dbReference>
<keyword evidence="2" id="KW-1185">Reference proteome</keyword>
<dbReference type="InterPro" id="IPR032710">
    <property type="entry name" value="NTF2-like_dom_sf"/>
</dbReference>
<comment type="caution">
    <text evidence="1">The sequence shown here is derived from an EMBL/GenBank/DDBJ whole genome shotgun (WGS) entry which is preliminary data.</text>
</comment>